<gene>
    <name evidence="1" type="ORF">C8F04DRAFT_311966</name>
</gene>
<comment type="caution">
    <text evidence="1">The sequence shown here is derived from an EMBL/GenBank/DDBJ whole genome shotgun (WGS) entry which is preliminary data.</text>
</comment>
<dbReference type="AlphaFoldDB" id="A0AAD6S2W1"/>
<evidence type="ECO:0000313" key="1">
    <source>
        <dbReference type="EMBL" id="KAJ7020068.1"/>
    </source>
</evidence>
<dbReference type="EMBL" id="JARJCM010000275">
    <property type="protein sequence ID" value="KAJ7020068.1"/>
    <property type="molecule type" value="Genomic_DNA"/>
</dbReference>
<keyword evidence="2" id="KW-1185">Reference proteome</keyword>
<sequence length="94" mass="10870">MPTILPRLQMVMAATLVLSSRRRGWVLLARSKTRLISVKTGIARQLRQSRHFPLAQSTQLPIPLRRLRLTIITYGRRLNHSCRRSGVSIRRDVD</sequence>
<organism evidence="1 2">
    <name type="scientific">Mycena alexandri</name>
    <dbReference type="NCBI Taxonomy" id="1745969"/>
    <lineage>
        <taxon>Eukaryota</taxon>
        <taxon>Fungi</taxon>
        <taxon>Dikarya</taxon>
        <taxon>Basidiomycota</taxon>
        <taxon>Agaricomycotina</taxon>
        <taxon>Agaricomycetes</taxon>
        <taxon>Agaricomycetidae</taxon>
        <taxon>Agaricales</taxon>
        <taxon>Marasmiineae</taxon>
        <taxon>Mycenaceae</taxon>
        <taxon>Mycena</taxon>
    </lineage>
</organism>
<accession>A0AAD6S2W1</accession>
<protein>
    <submittedName>
        <fullName evidence="1">Uncharacterized protein</fullName>
    </submittedName>
</protein>
<reference evidence="1" key="1">
    <citation type="submission" date="2023-03" db="EMBL/GenBank/DDBJ databases">
        <title>Massive genome expansion in bonnet fungi (Mycena s.s.) driven by repeated elements and novel gene families across ecological guilds.</title>
        <authorList>
            <consortium name="Lawrence Berkeley National Laboratory"/>
            <person name="Harder C.B."/>
            <person name="Miyauchi S."/>
            <person name="Viragh M."/>
            <person name="Kuo A."/>
            <person name="Thoen E."/>
            <person name="Andreopoulos B."/>
            <person name="Lu D."/>
            <person name="Skrede I."/>
            <person name="Drula E."/>
            <person name="Henrissat B."/>
            <person name="Morin E."/>
            <person name="Kohler A."/>
            <person name="Barry K."/>
            <person name="LaButti K."/>
            <person name="Morin E."/>
            <person name="Salamov A."/>
            <person name="Lipzen A."/>
            <person name="Mereny Z."/>
            <person name="Hegedus B."/>
            <person name="Baldrian P."/>
            <person name="Stursova M."/>
            <person name="Weitz H."/>
            <person name="Taylor A."/>
            <person name="Grigoriev I.V."/>
            <person name="Nagy L.G."/>
            <person name="Martin F."/>
            <person name="Kauserud H."/>
        </authorList>
    </citation>
    <scope>NUCLEOTIDE SEQUENCE</scope>
    <source>
        <strain evidence="1">CBHHK200</strain>
    </source>
</reference>
<dbReference type="Proteomes" id="UP001218188">
    <property type="component" value="Unassembled WGS sequence"/>
</dbReference>
<name>A0AAD6S2W1_9AGAR</name>
<proteinExistence type="predicted"/>
<evidence type="ECO:0000313" key="2">
    <source>
        <dbReference type="Proteomes" id="UP001218188"/>
    </source>
</evidence>